<keyword evidence="1" id="KW-0732">Signal</keyword>
<dbReference type="Gene3D" id="3.40.50.720">
    <property type="entry name" value="NAD(P)-binding Rossmann-like Domain"/>
    <property type="match status" value="1"/>
</dbReference>
<dbReference type="Proteomes" id="UP001196565">
    <property type="component" value="Unassembled WGS sequence"/>
</dbReference>
<dbReference type="EMBL" id="JAHYBZ010000003">
    <property type="protein sequence ID" value="MBW6398018.1"/>
    <property type="molecule type" value="Genomic_DNA"/>
</dbReference>
<protein>
    <submittedName>
        <fullName evidence="2">SDR family NAD(P)-dependent oxidoreductase</fullName>
    </submittedName>
</protein>
<dbReference type="PANTHER" id="PTHR48079">
    <property type="entry name" value="PROTEIN YEEZ"/>
    <property type="match status" value="1"/>
</dbReference>
<dbReference type="SUPFAM" id="SSF51735">
    <property type="entry name" value="NAD(P)-binding Rossmann-fold domains"/>
    <property type="match status" value="1"/>
</dbReference>
<gene>
    <name evidence="2" type="ORF">KPL78_09185</name>
</gene>
<keyword evidence="3" id="KW-1185">Reference proteome</keyword>
<proteinExistence type="predicted"/>
<dbReference type="PANTHER" id="PTHR48079:SF6">
    <property type="entry name" value="NAD(P)-BINDING DOMAIN-CONTAINING PROTEIN-RELATED"/>
    <property type="match status" value="1"/>
</dbReference>
<dbReference type="InterPro" id="IPR036291">
    <property type="entry name" value="NAD(P)-bd_dom_sf"/>
</dbReference>
<feature type="signal peptide" evidence="1">
    <location>
        <begin position="1"/>
        <end position="19"/>
    </location>
</feature>
<sequence length="289" mass="30311">MQAAMLLVLGLGHAGGAVARLARAAGWAVAGTSRAPDAPGVLPFAAAGEAIRAATHLLITTPPTETGDPVLEAHAAAVEAALTAGGLRWVGYVSTTGVYGDRAGASVDETAEPTPAQPRSRRRLAAEQAWRDVTMGRVPLDLMRAGGIYGPGRSALDDLRAGKARRIVRPGHVFTRIHSDDIAQAALAAMTQDRPPVPRVLHLVDDEPAESAAVVAYAAALLGMDPPPAIPFEDIRATLSPMALSFWSESRRVTNAMTKAALGLAWRYPSYREGLAAILAEERRQGLAQ</sequence>
<name>A0ABS7A749_9PROT</name>
<comment type="caution">
    <text evidence="2">The sequence shown here is derived from an EMBL/GenBank/DDBJ whole genome shotgun (WGS) entry which is preliminary data.</text>
</comment>
<feature type="chain" id="PRO_5046111677" evidence="1">
    <location>
        <begin position="20"/>
        <end position="289"/>
    </location>
</feature>
<organism evidence="2 3">
    <name type="scientific">Roseomonas alba</name>
    <dbReference type="NCBI Taxonomy" id="2846776"/>
    <lineage>
        <taxon>Bacteria</taxon>
        <taxon>Pseudomonadati</taxon>
        <taxon>Pseudomonadota</taxon>
        <taxon>Alphaproteobacteria</taxon>
        <taxon>Acetobacterales</taxon>
        <taxon>Roseomonadaceae</taxon>
        <taxon>Roseomonas</taxon>
    </lineage>
</organism>
<reference evidence="2 3" key="1">
    <citation type="submission" date="2021-07" db="EMBL/GenBank/DDBJ databases">
        <authorList>
            <person name="So Y."/>
        </authorList>
    </citation>
    <scope>NUCLEOTIDE SEQUENCE [LARGE SCALE GENOMIC DNA]</scope>
    <source>
        <strain evidence="2 3">HJA6</strain>
    </source>
</reference>
<dbReference type="InterPro" id="IPR051783">
    <property type="entry name" value="NAD(P)-dependent_oxidoreduct"/>
</dbReference>
<accession>A0ABS7A749</accession>
<evidence type="ECO:0000256" key="1">
    <source>
        <dbReference type="SAM" id="SignalP"/>
    </source>
</evidence>
<evidence type="ECO:0000313" key="3">
    <source>
        <dbReference type="Proteomes" id="UP001196565"/>
    </source>
</evidence>
<evidence type="ECO:0000313" key="2">
    <source>
        <dbReference type="EMBL" id="MBW6398018.1"/>
    </source>
</evidence>